<dbReference type="GO" id="GO:0015159">
    <property type="term" value="F:polysaccharide transmembrane transporter activity"/>
    <property type="evidence" value="ECO:0007669"/>
    <property type="project" value="InterPro"/>
</dbReference>
<evidence type="ECO:0000256" key="1">
    <source>
        <dbReference type="ARBA" id="ARBA00004571"/>
    </source>
</evidence>
<dbReference type="InterPro" id="IPR003715">
    <property type="entry name" value="Poly_export_N"/>
</dbReference>
<keyword evidence="11" id="KW-0472">Membrane</keyword>
<dbReference type="Proteomes" id="UP000215377">
    <property type="component" value="Unassembled WGS sequence"/>
</dbReference>
<keyword evidence="3" id="KW-0813">Transport</keyword>
<dbReference type="RefSeq" id="WP_158217882.1">
    <property type="nucleotide sequence ID" value="NZ_AQQR01000001.1"/>
</dbReference>
<dbReference type="EMBL" id="AQQR01000001">
    <property type="protein sequence ID" value="OWU77370.1"/>
    <property type="molecule type" value="Genomic_DNA"/>
</dbReference>
<dbReference type="Pfam" id="PF02563">
    <property type="entry name" value="Poly_export"/>
    <property type="match status" value="1"/>
</dbReference>
<dbReference type="GO" id="GO:0046930">
    <property type="term" value="C:pore complex"/>
    <property type="evidence" value="ECO:0007669"/>
    <property type="project" value="UniProtKB-KW"/>
</dbReference>
<evidence type="ECO:0000256" key="8">
    <source>
        <dbReference type="ARBA" id="ARBA00023047"/>
    </source>
</evidence>
<keyword evidence="13" id="KW-0998">Cell outer membrane</keyword>
<dbReference type="OrthoDB" id="7198507at2"/>
<comment type="similarity">
    <text evidence="2">Belongs to the BexD/CtrA/VexA family.</text>
</comment>
<evidence type="ECO:0000256" key="10">
    <source>
        <dbReference type="ARBA" id="ARBA00023114"/>
    </source>
</evidence>
<keyword evidence="5" id="KW-0762">Sugar transport</keyword>
<evidence type="ECO:0000256" key="7">
    <source>
        <dbReference type="ARBA" id="ARBA00022729"/>
    </source>
</evidence>
<evidence type="ECO:0000313" key="17">
    <source>
        <dbReference type="EMBL" id="OWU77370.1"/>
    </source>
</evidence>
<keyword evidence="12" id="KW-0564">Palmitate</keyword>
<dbReference type="Gene3D" id="3.10.560.10">
    <property type="entry name" value="Outer membrane lipoprotein wza domain like"/>
    <property type="match status" value="2"/>
</dbReference>
<evidence type="ECO:0000256" key="2">
    <source>
        <dbReference type="ARBA" id="ARBA00009450"/>
    </source>
</evidence>
<accession>A0A225NSS2</accession>
<evidence type="ECO:0000256" key="11">
    <source>
        <dbReference type="ARBA" id="ARBA00023136"/>
    </source>
</evidence>
<keyword evidence="4" id="KW-1134">Transmembrane beta strand</keyword>
<proteinExistence type="inferred from homology"/>
<dbReference type="InterPro" id="IPR054765">
    <property type="entry name" value="SLBB_dom"/>
</dbReference>
<dbReference type="Pfam" id="PF22461">
    <property type="entry name" value="SLBB_2"/>
    <property type="match status" value="1"/>
</dbReference>
<sequence>MIKWFALPATVCLGLSACGGGGPTTEAIVAGAGQVIGSRAAGTPDPAASYVLVEVDRSIAQSVTRATRDLQARAFHDVGGPERVAIGRGDVVQISIVSSSETGYVDFTTASLSPINQTSLVPQQVGRDGELRVPPLGLVRAAGMTVDEFEQALTEQLQTVLVDPAAIVEIVDRQSAKVAVVGKVEVPGRISIDDANLRLLDMITAAGGPTDRSEDLRVRLSRRGVTRTALLEDVLGAPGLNVYVRPGDVIEVETPENRVTILGAGGRSNETLLLNRPDDTLVDVLGGAGGLANRTADRTGVFLYRDTPAPAMAALGVDARGYPGPTVPTVFRFDLSTPESFFAAKSFEVADGDILYLAASFRDAVEAFSTFVPLPQTYVSDLTISSP</sequence>
<dbReference type="GO" id="GO:0009279">
    <property type="term" value="C:cell outer membrane"/>
    <property type="evidence" value="ECO:0007669"/>
    <property type="project" value="UniProtKB-SubCell"/>
</dbReference>
<dbReference type="PANTHER" id="PTHR33619">
    <property type="entry name" value="POLYSACCHARIDE EXPORT PROTEIN GFCE-RELATED"/>
    <property type="match status" value="1"/>
</dbReference>
<evidence type="ECO:0000256" key="4">
    <source>
        <dbReference type="ARBA" id="ARBA00022452"/>
    </source>
</evidence>
<evidence type="ECO:0000256" key="12">
    <source>
        <dbReference type="ARBA" id="ARBA00023139"/>
    </source>
</evidence>
<keyword evidence="6" id="KW-0812">Transmembrane</keyword>
<dbReference type="GO" id="GO:0015288">
    <property type="term" value="F:porin activity"/>
    <property type="evidence" value="ECO:0007669"/>
    <property type="project" value="UniProtKB-KW"/>
</dbReference>
<gene>
    <name evidence="17" type="ORF">ATO3_01235</name>
</gene>
<dbReference type="Gene3D" id="3.30.1950.10">
    <property type="entry name" value="wza like domain"/>
    <property type="match status" value="1"/>
</dbReference>
<evidence type="ECO:0000313" key="18">
    <source>
        <dbReference type="Proteomes" id="UP000215377"/>
    </source>
</evidence>
<evidence type="ECO:0000256" key="3">
    <source>
        <dbReference type="ARBA" id="ARBA00022448"/>
    </source>
</evidence>
<dbReference type="PANTHER" id="PTHR33619:SF3">
    <property type="entry name" value="POLYSACCHARIDE EXPORT PROTEIN GFCE-RELATED"/>
    <property type="match status" value="1"/>
</dbReference>
<reference evidence="17 18" key="1">
    <citation type="submission" date="2013-04" db="EMBL/GenBank/DDBJ databases">
        <title>Oceanicola sp. 22II1-22F33 Genome Sequencing.</title>
        <authorList>
            <person name="Lai Q."/>
            <person name="Li G."/>
            <person name="Shao Z."/>
        </authorList>
    </citation>
    <scope>NUCLEOTIDE SEQUENCE [LARGE SCALE GENOMIC DNA]</scope>
    <source>
        <strain evidence="17 18">22II1-22F33</strain>
    </source>
</reference>
<feature type="domain" description="SLBB" evidence="16">
    <location>
        <begin position="177"/>
        <end position="252"/>
    </location>
</feature>
<evidence type="ECO:0000256" key="13">
    <source>
        <dbReference type="ARBA" id="ARBA00023237"/>
    </source>
</evidence>
<feature type="domain" description="Polysaccharide export protein N-terminal" evidence="15">
    <location>
        <begin position="83"/>
        <end position="170"/>
    </location>
</feature>
<evidence type="ECO:0000259" key="16">
    <source>
        <dbReference type="Pfam" id="PF22461"/>
    </source>
</evidence>
<evidence type="ECO:0000256" key="5">
    <source>
        <dbReference type="ARBA" id="ARBA00022597"/>
    </source>
</evidence>
<keyword evidence="9" id="KW-0406">Ion transport</keyword>
<dbReference type="PROSITE" id="PS51257">
    <property type="entry name" value="PROKAR_LIPOPROTEIN"/>
    <property type="match status" value="1"/>
</dbReference>
<organism evidence="17 18">
    <name type="scientific">Marinibacterium profundimaris</name>
    <dbReference type="NCBI Taxonomy" id="1679460"/>
    <lineage>
        <taxon>Bacteria</taxon>
        <taxon>Pseudomonadati</taxon>
        <taxon>Pseudomonadota</taxon>
        <taxon>Alphaproteobacteria</taxon>
        <taxon>Rhodobacterales</taxon>
        <taxon>Paracoccaceae</taxon>
        <taxon>Marinibacterium</taxon>
    </lineage>
</organism>
<keyword evidence="8" id="KW-0625">Polysaccharide transport</keyword>
<keyword evidence="14" id="KW-0449">Lipoprotein</keyword>
<name>A0A225NSS2_9RHOB</name>
<comment type="caution">
    <text evidence="17">The sequence shown here is derived from an EMBL/GenBank/DDBJ whole genome shotgun (WGS) entry which is preliminary data.</text>
</comment>
<keyword evidence="7" id="KW-0732">Signal</keyword>
<dbReference type="AlphaFoldDB" id="A0A225NSS2"/>
<keyword evidence="10" id="KW-0626">Porin</keyword>
<evidence type="ECO:0000259" key="15">
    <source>
        <dbReference type="Pfam" id="PF02563"/>
    </source>
</evidence>
<evidence type="ECO:0000256" key="9">
    <source>
        <dbReference type="ARBA" id="ARBA00023065"/>
    </source>
</evidence>
<keyword evidence="18" id="KW-1185">Reference proteome</keyword>
<evidence type="ECO:0000256" key="14">
    <source>
        <dbReference type="ARBA" id="ARBA00023288"/>
    </source>
</evidence>
<protein>
    <submittedName>
        <fullName evidence="17">Uncharacterized protein</fullName>
    </submittedName>
</protein>
<comment type="subcellular location">
    <subcellularLocation>
        <location evidence="1">Cell outer membrane</location>
        <topology evidence="1">Multi-pass membrane protein</topology>
    </subcellularLocation>
</comment>
<dbReference type="GO" id="GO:0006811">
    <property type="term" value="P:monoatomic ion transport"/>
    <property type="evidence" value="ECO:0007669"/>
    <property type="project" value="UniProtKB-KW"/>
</dbReference>
<dbReference type="InterPro" id="IPR049712">
    <property type="entry name" value="Poly_export"/>
</dbReference>
<evidence type="ECO:0000256" key="6">
    <source>
        <dbReference type="ARBA" id="ARBA00022692"/>
    </source>
</evidence>